<keyword evidence="3" id="KW-1185">Reference proteome</keyword>
<keyword evidence="1" id="KW-0812">Transmembrane</keyword>
<dbReference type="Pfam" id="PF07963">
    <property type="entry name" value="N_methyl"/>
    <property type="match status" value="1"/>
</dbReference>
<feature type="transmembrane region" description="Helical" evidence="1">
    <location>
        <begin position="20"/>
        <end position="44"/>
    </location>
</feature>
<dbReference type="InterPro" id="IPR012902">
    <property type="entry name" value="N_methyl_site"/>
</dbReference>
<dbReference type="RefSeq" id="WP_149328126.1">
    <property type="nucleotide sequence ID" value="NZ_VTPY01000003.1"/>
</dbReference>
<sequence>MRPRMTSPAPSPAAPRQAGFTLIELMVALLIGLIVILGAGQLFLMGFQTFRQIELLSNKQAALTFATETLIRDIRRADTLSYDSAAGELKVEFPNNGEMSSASCSEGQRVVRIYRLSSAAVSPSEGWSLDMGQNCDGDPSGSDFEPLVTSFAENGFGRDEMSTDEVNGVWVITFSLLSSQDGDTDDFAFRAVNRNDAID</sequence>
<reference evidence="2 3" key="1">
    <citation type="submission" date="2019-08" db="EMBL/GenBank/DDBJ databases">
        <title>Bioinformatics analysis of the strain L3 and L5.</title>
        <authorList>
            <person name="Li X."/>
        </authorList>
    </citation>
    <scope>NUCLEOTIDE SEQUENCE [LARGE SCALE GENOMIC DNA]</scope>
    <source>
        <strain evidence="2 3">L5</strain>
    </source>
</reference>
<evidence type="ECO:0000256" key="1">
    <source>
        <dbReference type="SAM" id="Phobius"/>
    </source>
</evidence>
<evidence type="ECO:0000313" key="3">
    <source>
        <dbReference type="Proteomes" id="UP000486760"/>
    </source>
</evidence>
<dbReference type="PROSITE" id="PS00409">
    <property type="entry name" value="PROKAR_NTER_METHYL"/>
    <property type="match status" value="1"/>
</dbReference>
<dbReference type="AlphaFoldDB" id="A0A7V7G1B2"/>
<comment type="caution">
    <text evidence="2">The sequence shown here is derived from an EMBL/GenBank/DDBJ whole genome shotgun (WGS) entry which is preliminary data.</text>
</comment>
<evidence type="ECO:0000313" key="2">
    <source>
        <dbReference type="EMBL" id="KAA0013173.1"/>
    </source>
</evidence>
<organism evidence="2 3">
    <name type="scientific">Billgrantia pellis</name>
    <dbReference type="NCBI Taxonomy" id="2606936"/>
    <lineage>
        <taxon>Bacteria</taxon>
        <taxon>Pseudomonadati</taxon>
        <taxon>Pseudomonadota</taxon>
        <taxon>Gammaproteobacteria</taxon>
        <taxon>Oceanospirillales</taxon>
        <taxon>Halomonadaceae</taxon>
        <taxon>Billgrantia</taxon>
    </lineage>
</organism>
<accession>A0A7V7G1B2</accession>
<proteinExistence type="predicted"/>
<keyword evidence="1" id="KW-1133">Transmembrane helix</keyword>
<dbReference type="NCBIfam" id="TIGR02532">
    <property type="entry name" value="IV_pilin_GFxxxE"/>
    <property type="match status" value="1"/>
</dbReference>
<dbReference type="Proteomes" id="UP000486760">
    <property type="component" value="Unassembled WGS sequence"/>
</dbReference>
<protein>
    <submittedName>
        <fullName evidence="2">Prepilin-type N-terminal cleavage/methylation domain-containing protein</fullName>
    </submittedName>
</protein>
<name>A0A7V7G1B2_9GAMM</name>
<keyword evidence="1" id="KW-0472">Membrane</keyword>
<gene>
    <name evidence="2" type="ORF">F0A17_09745</name>
</gene>
<dbReference type="EMBL" id="VTPY01000003">
    <property type="protein sequence ID" value="KAA0013173.1"/>
    <property type="molecule type" value="Genomic_DNA"/>
</dbReference>